<dbReference type="EMBL" id="AP011709">
    <property type="protein sequence ID" value="BAL55064.1"/>
    <property type="molecule type" value="Genomic_DNA"/>
</dbReference>
<keyword evidence="1" id="KW-0472">Membrane</keyword>
<sequence length="174" mass="19210">MPTAAQRTALAATVIGLLLWLSATIGRAIVTYDLYEPGTMRLRPVPIAQQLDQLRLAHNLALIGWASYGLTVAAAALTALVCRRLLRREGYLAIALLLISASLAWQGWIAPTELALAREFPSRTVPPPPERYEMIRTLVEKRFFRQSPADLLNVLTAATVIVVLVVQPRRLPHV</sequence>
<dbReference type="AlphaFoldDB" id="H5SFX8"/>
<protein>
    <recommendedName>
        <fullName evidence="3">DUF1772 domain-containing protein</fullName>
    </recommendedName>
</protein>
<keyword evidence="1" id="KW-1133">Transmembrane helix</keyword>
<keyword evidence="1" id="KW-0812">Transmembrane</keyword>
<feature type="transmembrane region" description="Helical" evidence="1">
    <location>
        <begin position="62"/>
        <end position="82"/>
    </location>
</feature>
<reference evidence="2" key="1">
    <citation type="journal article" date="2005" name="Environ. Microbiol.">
        <title>Genetic and functional properties of uncultivated thermophilic crenarchaeotes from a subsurface gold mine as revealed by analysis of genome fragments.</title>
        <authorList>
            <person name="Nunoura T."/>
            <person name="Hirayama H."/>
            <person name="Takami H."/>
            <person name="Oida H."/>
            <person name="Nishi S."/>
            <person name="Shimamura S."/>
            <person name="Suzuki Y."/>
            <person name="Inagaki F."/>
            <person name="Takai K."/>
            <person name="Nealson K.H."/>
            <person name="Horikoshi K."/>
        </authorList>
    </citation>
    <scope>NUCLEOTIDE SEQUENCE</scope>
</reference>
<gene>
    <name evidence="2" type="ORF">HGMM_F23B02C03</name>
</gene>
<feature type="transmembrane region" description="Helical" evidence="1">
    <location>
        <begin position="151"/>
        <end position="168"/>
    </location>
</feature>
<reference evidence="2" key="2">
    <citation type="journal article" date="2012" name="PLoS ONE">
        <title>A Deeply Branching Thermophilic Bacterium with an Ancient Acetyl-CoA Pathway Dominates a Subsurface Ecosystem.</title>
        <authorList>
            <person name="Takami H."/>
            <person name="Noguchi H."/>
            <person name="Takaki Y."/>
            <person name="Uchiyama I."/>
            <person name="Toyoda A."/>
            <person name="Nishi S."/>
            <person name="Chee G.-J."/>
            <person name="Arai W."/>
            <person name="Nunoura T."/>
            <person name="Itoh T."/>
            <person name="Hattori M."/>
            <person name="Takai K."/>
        </authorList>
    </citation>
    <scope>NUCLEOTIDE SEQUENCE</scope>
</reference>
<evidence type="ECO:0008006" key="3">
    <source>
        <dbReference type="Google" id="ProtNLM"/>
    </source>
</evidence>
<name>H5SFX8_9BACT</name>
<feature type="transmembrane region" description="Helical" evidence="1">
    <location>
        <begin position="91"/>
        <end position="110"/>
    </location>
</feature>
<proteinExistence type="predicted"/>
<organism evidence="2">
    <name type="scientific">uncultured Bacteroidota bacterium</name>
    <dbReference type="NCBI Taxonomy" id="152509"/>
    <lineage>
        <taxon>Bacteria</taxon>
        <taxon>Pseudomonadati</taxon>
        <taxon>Bacteroidota</taxon>
        <taxon>environmental samples</taxon>
    </lineage>
</organism>
<evidence type="ECO:0000313" key="2">
    <source>
        <dbReference type="EMBL" id="BAL55064.1"/>
    </source>
</evidence>
<evidence type="ECO:0000256" key="1">
    <source>
        <dbReference type="SAM" id="Phobius"/>
    </source>
</evidence>
<accession>H5SFX8</accession>